<keyword evidence="9" id="KW-1185">Reference proteome</keyword>
<dbReference type="Proteomes" id="UP000225277">
    <property type="component" value="Unassembled WGS sequence"/>
</dbReference>
<dbReference type="EMBL" id="FJUY01000002">
    <property type="protein sequence ID" value="CZT15993.1"/>
    <property type="molecule type" value="Genomic_DNA"/>
</dbReference>
<dbReference type="SUPFAM" id="SSF81301">
    <property type="entry name" value="Nucleotidyltransferase"/>
    <property type="match status" value="1"/>
</dbReference>
<dbReference type="GO" id="GO:0031123">
    <property type="term" value="P:RNA 3'-end processing"/>
    <property type="evidence" value="ECO:0007669"/>
    <property type="project" value="TreeGrafter"/>
</dbReference>
<feature type="compositionally biased region" description="Basic residues" evidence="5">
    <location>
        <begin position="841"/>
        <end position="851"/>
    </location>
</feature>
<feature type="region of interest" description="Disordered" evidence="5">
    <location>
        <begin position="1"/>
        <end position="218"/>
    </location>
</feature>
<dbReference type="InterPro" id="IPR054708">
    <property type="entry name" value="MTPAP-like_central"/>
</dbReference>
<dbReference type="Pfam" id="PF22600">
    <property type="entry name" value="MTPAP-like_central"/>
    <property type="match status" value="1"/>
</dbReference>
<dbReference type="EC" id="2.7.7.19" evidence="2"/>
<feature type="domain" description="Poly(A) RNA polymerase mitochondrial-like central palm" evidence="7">
    <location>
        <begin position="384"/>
        <end position="518"/>
    </location>
</feature>
<gene>
    <name evidence="8" type="ORF">RCC_01833</name>
</gene>
<feature type="compositionally biased region" description="Pro residues" evidence="5">
    <location>
        <begin position="721"/>
        <end position="750"/>
    </location>
</feature>
<dbReference type="PANTHER" id="PTHR23092">
    <property type="entry name" value="POLY(A) RNA POLYMERASE"/>
    <property type="match status" value="1"/>
</dbReference>
<evidence type="ECO:0000256" key="2">
    <source>
        <dbReference type="ARBA" id="ARBA00012388"/>
    </source>
</evidence>
<dbReference type="GO" id="GO:0031499">
    <property type="term" value="C:TRAMP complex"/>
    <property type="evidence" value="ECO:0007669"/>
    <property type="project" value="TreeGrafter"/>
</dbReference>
<dbReference type="RefSeq" id="XP_023622886.1">
    <property type="nucleotide sequence ID" value="XM_023767118.1"/>
</dbReference>
<evidence type="ECO:0000259" key="7">
    <source>
        <dbReference type="Pfam" id="PF22600"/>
    </source>
</evidence>
<keyword evidence="4" id="KW-0460">Magnesium</keyword>
<dbReference type="GO" id="GO:0010605">
    <property type="term" value="P:negative regulation of macromolecule metabolic process"/>
    <property type="evidence" value="ECO:0007669"/>
    <property type="project" value="UniProtKB-ARBA"/>
</dbReference>
<dbReference type="OrthoDB" id="273917at2759"/>
<dbReference type="Gene3D" id="1.10.1410.10">
    <property type="match status" value="1"/>
</dbReference>
<dbReference type="AlphaFoldDB" id="A0A2D3V6P1"/>
<feature type="region of interest" description="Disordered" evidence="5">
    <location>
        <begin position="705"/>
        <end position="756"/>
    </location>
</feature>
<feature type="compositionally biased region" description="Polar residues" evidence="5">
    <location>
        <begin position="797"/>
        <end position="806"/>
    </location>
</feature>
<feature type="compositionally biased region" description="Basic and acidic residues" evidence="5">
    <location>
        <begin position="59"/>
        <end position="73"/>
    </location>
</feature>
<feature type="compositionally biased region" description="Basic residues" evidence="5">
    <location>
        <begin position="119"/>
        <end position="131"/>
    </location>
</feature>
<dbReference type="InterPro" id="IPR043519">
    <property type="entry name" value="NT_sf"/>
</dbReference>
<dbReference type="GeneID" id="35597060"/>
<dbReference type="STRING" id="112498.A0A2D3V6P1"/>
<evidence type="ECO:0000313" key="9">
    <source>
        <dbReference type="Proteomes" id="UP000225277"/>
    </source>
</evidence>
<feature type="compositionally biased region" description="Polar residues" evidence="5">
    <location>
        <begin position="820"/>
        <end position="834"/>
    </location>
</feature>
<dbReference type="CDD" id="cd05402">
    <property type="entry name" value="NT_PAP_TUTase"/>
    <property type="match status" value="1"/>
</dbReference>
<dbReference type="Pfam" id="PF03828">
    <property type="entry name" value="PAP_assoc"/>
    <property type="match status" value="1"/>
</dbReference>
<proteinExistence type="inferred from homology"/>
<evidence type="ECO:0000256" key="5">
    <source>
        <dbReference type="SAM" id="MobiDB-lite"/>
    </source>
</evidence>
<evidence type="ECO:0000256" key="4">
    <source>
        <dbReference type="ARBA" id="ARBA00022842"/>
    </source>
</evidence>
<feature type="domain" description="PAP-associated" evidence="6">
    <location>
        <begin position="586"/>
        <end position="642"/>
    </location>
</feature>
<dbReference type="InterPro" id="IPR045862">
    <property type="entry name" value="Trf4-like"/>
</dbReference>
<reference evidence="8 9" key="1">
    <citation type="submission" date="2016-03" db="EMBL/GenBank/DDBJ databases">
        <authorList>
            <person name="Ploux O."/>
        </authorList>
    </citation>
    <scope>NUCLEOTIDE SEQUENCE [LARGE SCALE GENOMIC DNA]</scope>
    <source>
        <strain evidence="8 9">URUG2</strain>
    </source>
</reference>
<keyword evidence="3" id="KW-0479">Metal-binding</keyword>
<dbReference type="GO" id="GO:1990817">
    <property type="term" value="F:poly(A) RNA polymerase activity"/>
    <property type="evidence" value="ECO:0007669"/>
    <property type="project" value="UniProtKB-EC"/>
</dbReference>
<name>A0A2D3V6P1_9PEZI</name>
<accession>A0A2D3V6P1</accession>
<dbReference type="GO" id="GO:0043634">
    <property type="term" value="P:polyadenylation-dependent ncRNA catabolic process"/>
    <property type="evidence" value="ECO:0007669"/>
    <property type="project" value="TreeGrafter"/>
</dbReference>
<feature type="compositionally biased region" description="Basic and acidic residues" evidence="5">
    <location>
        <begin position="19"/>
        <end position="46"/>
    </location>
</feature>
<dbReference type="GO" id="GO:0046872">
    <property type="term" value="F:metal ion binding"/>
    <property type="evidence" value="ECO:0007669"/>
    <property type="project" value="UniProtKB-KW"/>
</dbReference>
<sequence>MGDSWRGDAYRTRGYNDNSYEHDRGPPPSRYDRDRDPPQHEPRDYGSYHFRGAAQPDNYRTHADSYRPQDQRPPDFSFRAAGPPAPHFPPAAPGQYNQQATQRRDRRGNDYRGGGRGGSRGRGRGGRNRAAHARDLMAKSNRAATPEQMEGMKDDGKAYFVDNVSSDEEEDAASTGGDNDEPPSTKRNKTTTARADASSAPKWSNPDPYTVLPPTDMSMAPKKDIVQTIRKAKVEAANKASSANAIKENVDFISFDDFNDETMDEPNVEGSEDGEIEDHGGVDLGFDITPRFDREPSVGVPPPPPEVLIPEARELTMPSYDSSREQRNGGQVGTILSNKRKRGIEPLTSHAGVIVTEWMSDGSNPTPWLREDATFTSHVGLHRLHKELVDFHEFVRPYSFEAECREDLINRVQRAIRSWRGASDVEVRSFGSFASGLYLPTADMDLVAVSPSYLRSGHKSFCQRKNEMWNLSHHLSRTAKKNSMVVIAKAKVPILKFVDEDTDLKVDISFENDSGLRAIDTFLDWKRDYPEAPQLVVIVKQLLAMRGLNEVHSGGIGGFTIICLVVSMFQLMPQEQSRSGNQQGRLGELLLNFLDLYGNKFNRHTTGILMDPPGYFNKQTDYCPARINPTGLTIIDPNRADNDISGGSKQVESVFKCFRGALTLIQHRLDAISKGESDDRSILGCVLGGNYSSFIKQREILRRCAARRQSQPDASFRPAQPAHPLPPPPPARQPPRAPPRAPQHTLPPRPTSQQDYNYSQRSAYAPQPADYMQRPQDYHQRPAYNNYPPPPPPPSIGNVSQSNILTHSRRGTQNGDGGSRNPTESQAGQATGASTRPAEPKKRKGRTKAKKNLTGLQGDPIDLT</sequence>
<evidence type="ECO:0000256" key="3">
    <source>
        <dbReference type="ARBA" id="ARBA00022723"/>
    </source>
</evidence>
<feature type="compositionally biased region" description="Pro residues" evidence="5">
    <location>
        <begin position="83"/>
        <end position="92"/>
    </location>
</feature>
<dbReference type="SUPFAM" id="SSF81631">
    <property type="entry name" value="PAP/OAS1 substrate-binding domain"/>
    <property type="match status" value="1"/>
</dbReference>
<dbReference type="Gene3D" id="3.30.460.10">
    <property type="entry name" value="Beta Polymerase, domain 2"/>
    <property type="match status" value="1"/>
</dbReference>
<dbReference type="InterPro" id="IPR002058">
    <property type="entry name" value="PAP_assoc"/>
</dbReference>
<evidence type="ECO:0000313" key="8">
    <source>
        <dbReference type="EMBL" id="CZT15993.1"/>
    </source>
</evidence>
<feature type="region of interest" description="Disordered" evidence="5">
    <location>
        <begin position="779"/>
        <end position="864"/>
    </location>
</feature>
<comment type="similarity">
    <text evidence="1">Belongs to the DNA polymerase type-B-like family.</text>
</comment>
<dbReference type="GO" id="GO:0003729">
    <property type="term" value="F:mRNA binding"/>
    <property type="evidence" value="ECO:0007669"/>
    <property type="project" value="TreeGrafter"/>
</dbReference>
<dbReference type="GO" id="GO:0005730">
    <property type="term" value="C:nucleolus"/>
    <property type="evidence" value="ECO:0007669"/>
    <property type="project" value="TreeGrafter"/>
</dbReference>
<protein>
    <recommendedName>
        <fullName evidence="2">polynucleotide adenylyltransferase</fullName>
        <ecNumber evidence="2">2.7.7.19</ecNumber>
    </recommendedName>
</protein>
<feature type="compositionally biased region" description="Basic and acidic residues" evidence="5">
    <location>
        <begin position="1"/>
        <end position="11"/>
    </location>
</feature>
<evidence type="ECO:0000256" key="1">
    <source>
        <dbReference type="ARBA" id="ARBA00008593"/>
    </source>
</evidence>
<evidence type="ECO:0000259" key="6">
    <source>
        <dbReference type="Pfam" id="PF03828"/>
    </source>
</evidence>
<dbReference type="PANTHER" id="PTHR23092:SF15">
    <property type="entry name" value="INACTIVE NON-CANONICAL POLY(A) RNA POLYMERASE PROTEIN TRF4-2-RELATED"/>
    <property type="match status" value="1"/>
</dbReference>
<organism evidence="8 9">
    <name type="scientific">Ramularia collo-cygni</name>
    <dbReference type="NCBI Taxonomy" id="112498"/>
    <lineage>
        <taxon>Eukaryota</taxon>
        <taxon>Fungi</taxon>
        <taxon>Dikarya</taxon>
        <taxon>Ascomycota</taxon>
        <taxon>Pezizomycotina</taxon>
        <taxon>Dothideomycetes</taxon>
        <taxon>Dothideomycetidae</taxon>
        <taxon>Mycosphaerellales</taxon>
        <taxon>Mycosphaerellaceae</taxon>
        <taxon>Ramularia</taxon>
    </lineage>
</organism>